<organism evidence="9 10">
    <name type="scientific">Agathobacter rectalis</name>
    <dbReference type="NCBI Taxonomy" id="39491"/>
    <lineage>
        <taxon>Bacteria</taxon>
        <taxon>Bacillati</taxon>
        <taxon>Bacillota</taxon>
        <taxon>Clostridia</taxon>
        <taxon>Lachnospirales</taxon>
        <taxon>Lachnospiraceae</taxon>
        <taxon>Agathobacter</taxon>
    </lineage>
</organism>
<accession>A0A396FKZ2</accession>
<name>A0A396FKZ2_9FIRM</name>
<evidence type="ECO:0000313" key="10">
    <source>
        <dbReference type="Proteomes" id="UP000266698"/>
    </source>
</evidence>
<dbReference type="AlphaFoldDB" id="A0A396FKZ2"/>
<sequence>MENSSVLLHIHNIQKYYGSNNSNIVKALDDISFDVQKGEFLGIMGSSGAGKSTLLNCISTIDSVSAGKIILDGKEVNLLKDKMLARFRRENLGFIFQDFSLLDNLTIYDNIALALTINNVPTDVIKKKVEHVAKQLGIYEILQHYPYETSGGQKQRCACARAIINEPKLVLADEPTGALDSHSAQMLLETMGDMNEKLKTTFIMVTHDALSASYAKRVIFLKDGKIYCELQRGEKERRKFFNEILDSIALLGGERKYVS</sequence>
<gene>
    <name evidence="9" type="ORF">DW001_12020</name>
    <name evidence="8" type="ORF">DW753_05550</name>
    <name evidence="7" type="ORF">DW848_08590</name>
    <name evidence="6" type="ORF">GKE07_14955</name>
</gene>
<dbReference type="Proteomes" id="UP000285290">
    <property type="component" value="Unassembled WGS sequence"/>
</dbReference>
<evidence type="ECO:0000313" key="13">
    <source>
        <dbReference type="Proteomes" id="UP000479563"/>
    </source>
</evidence>
<dbReference type="EMBL" id="QSHU01000010">
    <property type="protein sequence ID" value="RHC39056.1"/>
    <property type="molecule type" value="Genomic_DNA"/>
</dbReference>
<dbReference type="Gene3D" id="3.40.50.300">
    <property type="entry name" value="P-loop containing nucleotide triphosphate hydrolases"/>
    <property type="match status" value="1"/>
</dbReference>
<dbReference type="CDD" id="cd03255">
    <property type="entry name" value="ABC_MJ0796_LolCDE_FtsE"/>
    <property type="match status" value="1"/>
</dbReference>
<dbReference type="GO" id="GO:0098796">
    <property type="term" value="C:membrane protein complex"/>
    <property type="evidence" value="ECO:0007669"/>
    <property type="project" value="UniProtKB-ARBA"/>
</dbReference>
<keyword evidence="2" id="KW-0813">Transport</keyword>
<evidence type="ECO:0000313" key="7">
    <source>
        <dbReference type="EMBL" id="RHC39056.1"/>
    </source>
</evidence>
<dbReference type="FunFam" id="3.40.50.300:FF:000032">
    <property type="entry name" value="Export ABC transporter ATP-binding protein"/>
    <property type="match status" value="1"/>
</dbReference>
<dbReference type="PANTHER" id="PTHR42798">
    <property type="entry name" value="LIPOPROTEIN-RELEASING SYSTEM ATP-BINDING PROTEIN LOLD"/>
    <property type="match status" value="1"/>
</dbReference>
<dbReference type="Proteomes" id="UP000266698">
    <property type="component" value="Unassembled WGS sequence"/>
</dbReference>
<evidence type="ECO:0000259" key="5">
    <source>
        <dbReference type="PROSITE" id="PS50893"/>
    </source>
</evidence>
<keyword evidence="4 9" id="KW-0067">ATP-binding</keyword>
<dbReference type="PROSITE" id="PS50893">
    <property type="entry name" value="ABC_TRANSPORTER_2"/>
    <property type="match status" value="1"/>
</dbReference>
<dbReference type="GO" id="GO:0005524">
    <property type="term" value="F:ATP binding"/>
    <property type="evidence" value="ECO:0007669"/>
    <property type="project" value="UniProtKB-KW"/>
</dbReference>
<dbReference type="Proteomes" id="UP000286104">
    <property type="component" value="Unassembled WGS sequence"/>
</dbReference>
<reference evidence="10 11" key="1">
    <citation type="submission" date="2018-08" db="EMBL/GenBank/DDBJ databases">
        <title>A genome reference for cultivated species of the human gut microbiota.</title>
        <authorList>
            <person name="Zou Y."/>
            <person name="Xue W."/>
            <person name="Luo G."/>
        </authorList>
    </citation>
    <scope>NUCLEOTIDE SEQUENCE [LARGE SCALE GENOMIC DNA]</scope>
    <source>
        <strain evidence="9 10">AF36-2BH</strain>
        <strain evidence="8 11">AM29-10</strain>
        <strain evidence="7 12">AM36-3AA</strain>
    </source>
</reference>
<proteinExistence type="inferred from homology"/>
<dbReference type="InterPro" id="IPR017911">
    <property type="entry name" value="MacB-like_ATP-bd"/>
</dbReference>
<dbReference type="RefSeq" id="WP_117920243.1">
    <property type="nucleotide sequence ID" value="NZ_JAQDCR010000003.1"/>
</dbReference>
<evidence type="ECO:0000313" key="8">
    <source>
        <dbReference type="EMBL" id="RHE32916.1"/>
    </source>
</evidence>
<keyword evidence="3" id="KW-0547">Nucleotide-binding</keyword>
<dbReference type="InterPro" id="IPR003593">
    <property type="entry name" value="AAA+_ATPase"/>
</dbReference>
<evidence type="ECO:0000256" key="1">
    <source>
        <dbReference type="ARBA" id="ARBA00005417"/>
    </source>
</evidence>
<feature type="domain" description="ABC transporter" evidence="5">
    <location>
        <begin position="8"/>
        <end position="248"/>
    </location>
</feature>
<evidence type="ECO:0000313" key="6">
    <source>
        <dbReference type="EMBL" id="MSC61463.1"/>
    </source>
</evidence>
<evidence type="ECO:0000313" key="12">
    <source>
        <dbReference type="Proteomes" id="UP000286104"/>
    </source>
</evidence>
<dbReference type="Proteomes" id="UP000479563">
    <property type="component" value="Unassembled WGS sequence"/>
</dbReference>
<dbReference type="EMBL" id="WKQP01000037">
    <property type="protein sequence ID" value="MSC61463.1"/>
    <property type="molecule type" value="Genomic_DNA"/>
</dbReference>
<dbReference type="GO" id="GO:0016887">
    <property type="term" value="F:ATP hydrolysis activity"/>
    <property type="evidence" value="ECO:0007669"/>
    <property type="project" value="InterPro"/>
</dbReference>
<comment type="similarity">
    <text evidence="1">Belongs to the ABC transporter superfamily.</text>
</comment>
<dbReference type="InterPro" id="IPR003439">
    <property type="entry name" value="ABC_transporter-like_ATP-bd"/>
</dbReference>
<dbReference type="EMBL" id="QSKC01000005">
    <property type="protein sequence ID" value="RHE32916.1"/>
    <property type="molecule type" value="Genomic_DNA"/>
</dbReference>
<reference evidence="6 13" key="2">
    <citation type="journal article" date="2019" name="Nat. Med.">
        <title>A library of human gut bacterial isolates paired with longitudinal multiomics data enables mechanistic microbiome research.</title>
        <authorList>
            <person name="Poyet M."/>
            <person name="Groussin M."/>
            <person name="Gibbons S.M."/>
            <person name="Avila-Pacheco J."/>
            <person name="Jiang X."/>
            <person name="Kearney S.M."/>
            <person name="Perrotta A.R."/>
            <person name="Berdy B."/>
            <person name="Zhao S."/>
            <person name="Lieberman T.D."/>
            <person name="Swanson P.K."/>
            <person name="Smith M."/>
            <person name="Roesemann S."/>
            <person name="Alexander J.E."/>
            <person name="Rich S.A."/>
            <person name="Livny J."/>
            <person name="Vlamakis H."/>
            <person name="Clish C."/>
            <person name="Bullock K."/>
            <person name="Deik A."/>
            <person name="Scott J."/>
            <person name="Pierce K.A."/>
            <person name="Xavier R.J."/>
            <person name="Alm E.J."/>
        </authorList>
    </citation>
    <scope>NUCLEOTIDE SEQUENCE [LARGE SCALE GENOMIC DNA]</scope>
    <source>
        <strain evidence="6 13">BIOML-A11</strain>
    </source>
</reference>
<dbReference type="SMART" id="SM00382">
    <property type="entry name" value="AAA"/>
    <property type="match status" value="1"/>
</dbReference>
<dbReference type="Pfam" id="PF00005">
    <property type="entry name" value="ABC_tran"/>
    <property type="match status" value="1"/>
</dbReference>
<dbReference type="SUPFAM" id="SSF52540">
    <property type="entry name" value="P-loop containing nucleoside triphosphate hydrolases"/>
    <property type="match status" value="1"/>
</dbReference>
<evidence type="ECO:0000256" key="3">
    <source>
        <dbReference type="ARBA" id="ARBA00022741"/>
    </source>
</evidence>
<comment type="caution">
    <text evidence="9">The sequence shown here is derived from an EMBL/GenBank/DDBJ whole genome shotgun (WGS) entry which is preliminary data.</text>
</comment>
<dbReference type="InterPro" id="IPR027417">
    <property type="entry name" value="P-loop_NTPase"/>
</dbReference>
<protein>
    <submittedName>
        <fullName evidence="9">ABC transporter ATP-binding protein</fullName>
    </submittedName>
    <submittedName>
        <fullName evidence="6">ATP-binding cassette domain-containing protein</fullName>
    </submittedName>
</protein>
<dbReference type="PANTHER" id="PTHR42798:SF7">
    <property type="entry name" value="ALPHA-D-RIBOSE 1-METHYLPHOSPHONATE 5-TRIPHOSPHATE SYNTHASE SUBUNIT PHNL"/>
    <property type="match status" value="1"/>
</dbReference>
<evidence type="ECO:0000313" key="11">
    <source>
        <dbReference type="Proteomes" id="UP000285290"/>
    </source>
</evidence>
<evidence type="ECO:0000313" key="9">
    <source>
        <dbReference type="EMBL" id="RHL77139.1"/>
    </source>
</evidence>
<dbReference type="EMBL" id="QRPB01000016">
    <property type="protein sequence ID" value="RHL77139.1"/>
    <property type="molecule type" value="Genomic_DNA"/>
</dbReference>
<dbReference type="GO" id="GO:0022857">
    <property type="term" value="F:transmembrane transporter activity"/>
    <property type="evidence" value="ECO:0007669"/>
    <property type="project" value="UniProtKB-ARBA"/>
</dbReference>
<evidence type="ECO:0000256" key="2">
    <source>
        <dbReference type="ARBA" id="ARBA00022448"/>
    </source>
</evidence>
<evidence type="ECO:0000256" key="4">
    <source>
        <dbReference type="ARBA" id="ARBA00022840"/>
    </source>
</evidence>